<feature type="chain" id="PRO_5023039581" description="PEP-CTERM protein-sorting domain-containing protein" evidence="1">
    <location>
        <begin position="22"/>
        <end position="208"/>
    </location>
</feature>
<dbReference type="Proteomes" id="UP000318288">
    <property type="component" value="Unassembled WGS sequence"/>
</dbReference>
<dbReference type="EMBL" id="SJPW01000002">
    <property type="protein sequence ID" value="TWU58483.1"/>
    <property type="molecule type" value="Genomic_DNA"/>
</dbReference>
<dbReference type="InterPro" id="IPR013424">
    <property type="entry name" value="Ice-binding_C"/>
</dbReference>
<organism evidence="2 3">
    <name type="scientific">Rubripirellula tenax</name>
    <dbReference type="NCBI Taxonomy" id="2528015"/>
    <lineage>
        <taxon>Bacteria</taxon>
        <taxon>Pseudomonadati</taxon>
        <taxon>Planctomycetota</taxon>
        <taxon>Planctomycetia</taxon>
        <taxon>Pirellulales</taxon>
        <taxon>Pirellulaceae</taxon>
        <taxon>Rubripirellula</taxon>
    </lineage>
</organism>
<protein>
    <recommendedName>
        <fullName evidence="4">PEP-CTERM protein-sorting domain-containing protein</fullName>
    </recommendedName>
</protein>
<comment type="caution">
    <text evidence="2">The sequence shown here is derived from an EMBL/GenBank/DDBJ whole genome shotgun (WGS) entry which is preliminary data.</text>
</comment>
<keyword evidence="1" id="KW-0732">Signal</keyword>
<accession>A0A5C6F9Q5</accession>
<dbReference type="RefSeq" id="WP_146455409.1">
    <property type="nucleotide sequence ID" value="NZ_SJPW01000002.1"/>
</dbReference>
<keyword evidence="3" id="KW-1185">Reference proteome</keyword>
<reference evidence="2 3" key="1">
    <citation type="submission" date="2019-02" db="EMBL/GenBank/DDBJ databases">
        <title>Deep-cultivation of Planctomycetes and their phenomic and genomic characterization uncovers novel biology.</title>
        <authorList>
            <person name="Wiegand S."/>
            <person name="Jogler M."/>
            <person name="Boedeker C."/>
            <person name="Pinto D."/>
            <person name="Vollmers J."/>
            <person name="Rivas-Marin E."/>
            <person name="Kohn T."/>
            <person name="Peeters S.H."/>
            <person name="Heuer A."/>
            <person name="Rast P."/>
            <person name="Oberbeckmann S."/>
            <person name="Bunk B."/>
            <person name="Jeske O."/>
            <person name="Meyerdierks A."/>
            <person name="Storesund J.E."/>
            <person name="Kallscheuer N."/>
            <person name="Luecker S."/>
            <person name="Lage O.M."/>
            <person name="Pohl T."/>
            <person name="Merkel B.J."/>
            <person name="Hornburger P."/>
            <person name="Mueller R.-W."/>
            <person name="Bruemmer F."/>
            <person name="Labrenz M."/>
            <person name="Spormann A.M."/>
            <person name="Op Den Camp H."/>
            <person name="Overmann J."/>
            <person name="Amann R."/>
            <person name="Jetten M.S.M."/>
            <person name="Mascher T."/>
            <person name="Medema M.H."/>
            <person name="Devos D.P."/>
            <person name="Kaster A.-K."/>
            <person name="Ovreas L."/>
            <person name="Rohde M."/>
            <person name="Galperin M.Y."/>
            <person name="Jogler C."/>
        </authorList>
    </citation>
    <scope>NUCLEOTIDE SEQUENCE [LARGE SCALE GENOMIC DNA]</scope>
    <source>
        <strain evidence="2 3">Poly51</strain>
    </source>
</reference>
<evidence type="ECO:0000256" key="1">
    <source>
        <dbReference type="SAM" id="SignalP"/>
    </source>
</evidence>
<gene>
    <name evidence="2" type="ORF">Poly51_12610</name>
</gene>
<sequence precursor="true">MRFFSASLVAVCVILPSVAQADLVLSFGSVEENVAVGQTFSVDIIATQTDNGNLIPGGDIRSGQDGLFFAGMRLVSSRPTVASSMLVTVGPSFSDSIITPSTETELFIESALVNNFIPAFALNTDPTSLILGTYSFTGLSSGSTMLTLVDPNPFDDWVFGNDAGENDAAVFAGAGSLTINVSAVPEPSSFVLVSCVAGLAIWRRRHRA</sequence>
<feature type="signal peptide" evidence="1">
    <location>
        <begin position="1"/>
        <end position="21"/>
    </location>
</feature>
<name>A0A5C6F9Q5_9BACT</name>
<evidence type="ECO:0000313" key="3">
    <source>
        <dbReference type="Proteomes" id="UP000318288"/>
    </source>
</evidence>
<evidence type="ECO:0000313" key="2">
    <source>
        <dbReference type="EMBL" id="TWU58483.1"/>
    </source>
</evidence>
<proteinExistence type="predicted"/>
<dbReference type="NCBIfam" id="TIGR02595">
    <property type="entry name" value="PEP_CTERM"/>
    <property type="match status" value="1"/>
</dbReference>
<dbReference type="AlphaFoldDB" id="A0A5C6F9Q5"/>
<evidence type="ECO:0008006" key="4">
    <source>
        <dbReference type="Google" id="ProtNLM"/>
    </source>
</evidence>